<keyword evidence="2" id="KW-0863">Zinc-finger</keyword>
<organism evidence="6">
    <name type="scientific">Tanacetum cinerariifolium</name>
    <name type="common">Dalmatian daisy</name>
    <name type="synonym">Chrysanthemum cinerariifolium</name>
    <dbReference type="NCBI Taxonomy" id="118510"/>
    <lineage>
        <taxon>Eukaryota</taxon>
        <taxon>Viridiplantae</taxon>
        <taxon>Streptophyta</taxon>
        <taxon>Embryophyta</taxon>
        <taxon>Tracheophyta</taxon>
        <taxon>Spermatophyta</taxon>
        <taxon>Magnoliopsida</taxon>
        <taxon>eudicotyledons</taxon>
        <taxon>Gunneridae</taxon>
        <taxon>Pentapetalae</taxon>
        <taxon>asterids</taxon>
        <taxon>campanulids</taxon>
        <taxon>Asterales</taxon>
        <taxon>Asteraceae</taxon>
        <taxon>Asteroideae</taxon>
        <taxon>Anthemideae</taxon>
        <taxon>Anthemidinae</taxon>
        <taxon>Tanacetum</taxon>
    </lineage>
</organism>
<feature type="domain" description="BED-type" evidence="5">
    <location>
        <begin position="54"/>
        <end position="87"/>
    </location>
</feature>
<sequence length="92" mass="10309">MASGANNNPHELGANGSNSNNESQTTDLGDEHQFKKRKRACKPKVWIDMIKIDNDTRAQCIHCKECYVIPDTGTTTTLARHLKNCHQKKDAD</sequence>
<evidence type="ECO:0000313" key="6">
    <source>
        <dbReference type="EMBL" id="GEY16509.1"/>
    </source>
</evidence>
<comment type="caution">
    <text evidence="6">The sequence shown here is derived from an EMBL/GenBank/DDBJ whole genome shotgun (WGS) entry which is preliminary data.</text>
</comment>
<dbReference type="InterPro" id="IPR003656">
    <property type="entry name" value="Znf_BED"/>
</dbReference>
<evidence type="ECO:0000256" key="1">
    <source>
        <dbReference type="ARBA" id="ARBA00022723"/>
    </source>
</evidence>
<feature type="compositionally biased region" description="Polar residues" evidence="4">
    <location>
        <begin position="1"/>
        <end position="27"/>
    </location>
</feature>
<dbReference type="Pfam" id="PF02892">
    <property type="entry name" value="zf-BED"/>
    <property type="match status" value="1"/>
</dbReference>
<accession>A0A699HGZ8</accession>
<name>A0A699HGZ8_TANCI</name>
<dbReference type="AlphaFoldDB" id="A0A699HGZ8"/>
<reference evidence="6" key="1">
    <citation type="journal article" date="2019" name="Sci. Rep.">
        <title>Draft genome of Tanacetum cinerariifolium, the natural source of mosquito coil.</title>
        <authorList>
            <person name="Yamashiro T."/>
            <person name="Shiraishi A."/>
            <person name="Satake H."/>
            <person name="Nakayama K."/>
        </authorList>
    </citation>
    <scope>NUCLEOTIDE SEQUENCE</scope>
</reference>
<dbReference type="GO" id="GO:0008270">
    <property type="term" value="F:zinc ion binding"/>
    <property type="evidence" value="ECO:0007669"/>
    <property type="project" value="UniProtKB-KW"/>
</dbReference>
<protein>
    <submittedName>
        <fullName evidence="6">Zinc finger BED domain-containing protein RICESLEEPER 2-like</fullName>
    </submittedName>
</protein>
<evidence type="ECO:0000256" key="4">
    <source>
        <dbReference type="SAM" id="MobiDB-lite"/>
    </source>
</evidence>
<keyword evidence="3" id="KW-0862">Zinc</keyword>
<feature type="region of interest" description="Disordered" evidence="4">
    <location>
        <begin position="1"/>
        <end position="40"/>
    </location>
</feature>
<dbReference type="SUPFAM" id="SSF57667">
    <property type="entry name" value="beta-beta-alpha zinc fingers"/>
    <property type="match status" value="1"/>
</dbReference>
<keyword evidence="1" id="KW-0479">Metal-binding</keyword>
<dbReference type="SMART" id="SM00614">
    <property type="entry name" value="ZnF_BED"/>
    <property type="match status" value="1"/>
</dbReference>
<proteinExistence type="predicted"/>
<evidence type="ECO:0000256" key="2">
    <source>
        <dbReference type="ARBA" id="ARBA00022771"/>
    </source>
</evidence>
<dbReference type="EMBL" id="BKCJ010156739">
    <property type="protein sequence ID" value="GEY16509.1"/>
    <property type="molecule type" value="Genomic_DNA"/>
</dbReference>
<evidence type="ECO:0000259" key="5">
    <source>
        <dbReference type="Pfam" id="PF02892"/>
    </source>
</evidence>
<dbReference type="InterPro" id="IPR036236">
    <property type="entry name" value="Znf_C2H2_sf"/>
</dbReference>
<evidence type="ECO:0000256" key="3">
    <source>
        <dbReference type="ARBA" id="ARBA00022833"/>
    </source>
</evidence>
<gene>
    <name evidence="6" type="ORF">Tci_388483</name>
</gene>
<dbReference type="GO" id="GO:0003677">
    <property type="term" value="F:DNA binding"/>
    <property type="evidence" value="ECO:0007669"/>
    <property type="project" value="InterPro"/>
</dbReference>